<dbReference type="Proteomes" id="UP000010959">
    <property type="component" value="Unassembled WGS sequence"/>
</dbReference>
<dbReference type="EMBL" id="AMWG01000028">
    <property type="protein sequence ID" value="ELP34569.1"/>
    <property type="molecule type" value="Genomic_DNA"/>
</dbReference>
<evidence type="ECO:0000313" key="2">
    <source>
        <dbReference type="Proteomes" id="UP000010959"/>
    </source>
</evidence>
<comment type="caution">
    <text evidence="1">The sequence shown here is derived from an EMBL/GenBank/DDBJ whole genome shotgun (WGS) entry which is preliminary data.</text>
</comment>
<protein>
    <submittedName>
        <fullName evidence="1">Uncharacterized protein</fullName>
    </submittedName>
</protein>
<name>L7CJY7_RHOBT</name>
<dbReference type="AlphaFoldDB" id="L7CJY7"/>
<organism evidence="1 2">
    <name type="scientific">Rhodopirellula baltica SWK14</name>
    <dbReference type="NCBI Taxonomy" id="993516"/>
    <lineage>
        <taxon>Bacteria</taxon>
        <taxon>Pseudomonadati</taxon>
        <taxon>Planctomycetota</taxon>
        <taxon>Planctomycetia</taxon>
        <taxon>Pirellulales</taxon>
        <taxon>Pirellulaceae</taxon>
        <taxon>Rhodopirellula</taxon>
    </lineage>
</organism>
<sequence length="66" mass="7034">MSLSVFSDSAFALLHGVAWSQKMSRPALAAVLPAPSCGMLGRCLSLSIHNRTLLVVRTGPNGRRLN</sequence>
<proteinExistence type="predicted"/>
<reference evidence="1 2" key="1">
    <citation type="journal article" date="2013" name="Mar. Genomics">
        <title>Expression of sulfatases in Rhodopirellula baltica and the diversity of sulfatases in the genus Rhodopirellula.</title>
        <authorList>
            <person name="Wegner C.E."/>
            <person name="Richter-Heitmann T."/>
            <person name="Klindworth A."/>
            <person name="Klockow C."/>
            <person name="Richter M."/>
            <person name="Achstetter T."/>
            <person name="Glockner F.O."/>
            <person name="Harder J."/>
        </authorList>
    </citation>
    <scope>NUCLEOTIDE SEQUENCE [LARGE SCALE GENOMIC DNA]</scope>
    <source>
        <strain evidence="1 2">SWK14</strain>
    </source>
</reference>
<evidence type="ECO:0000313" key="1">
    <source>
        <dbReference type="EMBL" id="ELP34569.1"/>
    </source>
</evidence>
<gene>
    <name evidence="1" type="ORF">RBSWK_01468</name>
</gene>
<accession>L7CJY7</accession>